<keyword evidence="1" id="KW-0812">Transmembrane</keyword>
<evidence type="ECO:0000313" key="3">
    <source>
        <dbReference type="Proteomes" id="UP000316095"/>
    </source>
</evidence>
<keyword evidence="1" id="KW-1133">Transmembrane helix</keyword>
<gene>
    <name evidence="2" type="ORF">Pan54_35300</name>
</gene>
<proteinExistence type="predicted"/>
<name>A0A5C5XKW7_9PLAN</name>
<keyword evidence="3" id="KW-1185">Reference proteome</keyword>
<evidence type="ECO:0000313" key="2">
    <source>
        <dbReference type="EMBL" id="TWT62785.1"/>
    </source>
</evidence>
<dbReference type="Proteomes" id="UP000316095">
    <property type="component" value="Unassembled WGS sequence"/>
</dbReference>
<reference evidence="2 3" key="1">
    <citation type="submission" date="2019-02" db="EMBL/GenBank/DDBJ databases">
        <title>Deep-cultivation of Planctomycetes and their phenomic and genomic characterization uncovers novel biology.</title>
        <authorList>
            <person name="Wiegand S."/>
            <person name="Jogler M."/>
            <person name="Boedeker C."/>
            <person name="Pinto D."/>
            <person name="Vollmers J."/>
            <person name="Rivas-Marin E."/>
            <person name="Kohn T."/>
            <person name="Peeters S.H."/>
            <person name="Heuer A."/>
            <person name="Rast P."/>
            <person name="Oberbeckmann S."/>
            <person name="Bunk B."/>
            <person name="Jeske O."/>
            <person name="Meyerdierks A."/>
            <person name="Storesund J.E."/>
            <person name="Kallscheuer N."/>
            <person name="Luecker S."/>
            <person name="Lage O.M."/>
            <person name="Pohl T."/>
            <person name="Merkel B.J."/>
            <person name="Hornburger P."/>
            <person name="Mueller R.-W."/>
            <person name="Bruemmer F."/>
            <person name="Labrenz M."/>
            <person name="Spormann A.M."/>
            <person name="Op Den Camp H."/>
            <person name="Overmann J."/>
            <person name="Amann R."/>
            <person name="Jetten M.S.M."/>
            <person name="Mascher T."/>
            <person name="Medema M.H."/>
            <person name="Devos D.P."/>
            <person name="Kaster A.-K."/>
            <person name="Ovreas L."/>
            <person name="Rohde M."/>
            <person name="Galperin M.Y."/>
            <person name="Jogler C."/>
        </authorList>
    </citation>
    <scope>NUCLEOTIDE SEQUENCE [LARGE SCALE GENOMIC DNA]</scope>
    <source>
        <strain evidence="2 3">Pan54</strain>
    </source>
</reference>
<keyword evidence="1" id="KW-0472">Membrane</keyword>
<accession>A0A5C5XKW7</accession>
<feature type="transmembrane region" description="Helical" evidence="1">
    <location>
        <begin position="45"/>
        <end position="63"/>
    </location>
</feature>
<sequence length="66" mass="7683">MQCAFACTMIAMKRNVCSDRAQKINLETLKHLAYDSQRKLSLQKFWFYNGFSCIIVYPVLTSLNND</sequence>
<comment type="caution">
    <text evidence="2">The sequence shown here is derived from an EMBL/GenBank/DDBJ whole genome shotgun (WGS) entry which is preliminary data.</text>
</comment>
<dbReference type="AlphaFoldDB" id="A0A5C5XKW7"/>
<organism evidence="2 3">
    <name type="scientific">Rubinisphaera italica</name>
    <dbReference type="NCBI Taxonomy" id="2527969"/>
    <lineage>
        <taxon>Bacteria</taxon>
        <taxon>Pseudomonadati</taxon>
        <taxon>Planctomycetota</taxon>
        <taxon>Planctomycetia</taxon>
        <taxon>Planctomycetales</taxon>
        <taxon>Planctomycetaceae</taxon>
        <taxon>Rubinisphaera</taxon>
    </lineage>
</organism>
<protein>
    <submittedName>
        <fullName evidence="2">Uncharacterized protein</fullName>
    </submittedName>
</protein>
<dbReference type="EMBL" id="SJPG01000001">
    <property type="protein sequence ID" value="TWT62785.1"/>
    <property type="molecule type" value="Genomic_DNA"/>
</dbReference>
<evidence type="ECO:0000256" key="1">
    <source>
        <dbReference type="SAM" id="Phobius"/>
    </source>
</evidence>